<dbReference type="OrthoDB" id="3743899at2"/>
<feature type="region of interest" description="Disordered" evidence="4">
    <location>
        <begin position="277"/>
        <end position="309"/>
    </location>
</feature>
<dbReference type="InterPro" id="IPR036291">
    <property type="entry name" value="NAD(P)-bd_dom_sf"/>
</dbReference>
<evidence type="ECO:0000256" key="2">
    <source>
        <dbReference type="ARBA" id="ARBA00023002"/>
    </source>
</evidence>
<dbReference type="GO" id="GO:0016491">
    <property type="term" value="F:oxidoreductase activity"/>
    <property type="evidence" value="ECO:0007669"/>
    <property type="project" value="UniProtKB-KW"/>
</dbReference>
<dbReference type="AlphaFoldDB" id="A0A1X0B9X9"/>
<evidence type="ECO:0000313" key="7">
    <source>
        <dbReference type="Proteomes" id="UP000192448"/>
    </source>
</evidence>
<feature type="domain" description="Ketoreductase" evidence="5">
    <location>
        <begin position="9"/>
        <end position="184"/>
    </location>
</feature>
<dbReference type="Pfam" id="PF00106">
    <property type="entry name" value="adh_short"/>
    <property type="match status" value="1"/>
</dbReference>
<sequence length="309" mass="32869">MSRYNLTGRTVVITGSTGGLGSALADALRARGANLALLDLNLEAVKAQAEQLGGGTVARGFWADVRDLGSLEIAMMGAAEHFGRLDIVIANAGIDTMAPMATLDPAAFEQVIDINLAGVWRTFRAALPHVQPHRGYLLAISSMAAFVHSPLQASYTASKAGVWAMCDSIRLELRALGVGVGSAHPTFVRTPMMDDVVADPAGRALWSGNDKGLWKMVPMHTVTAGIVNGIERRADQIIIPKTLTLTAKAPGLFRALVERIGFRDRAIQRAIDIASPSGWHDSQASSRHEPTLVLTGSAGRQPIPEPNRN</sequence>
<protein>
    <submittedName>
        <fullName evidence="6">Short-chain dehydrogenase</fullName>
    </submittedName>
</protein>
<evidence type="ECO:0000259" key="5">
    <source>
        <dbReference type="SMART" id="SM00822"/>
    </source>
</evidence>
<dbReference type="PANTHER" id="PTHR44196">
    <property type="entry name" value="DEHYDROGENASE/REDUCTASE SDR FAMILY MEMBER 7B"/>
    <property type="match status" value="1"/>
</dbReference>
<dbReference type="PROSITE" id="PS00061">
    <property type="entry name" value="ADH_SHORT"/>
    <property type="match status" value="1"/>
</dbReference>
<dbReference type="InterPro" id="IPR057326">
    <property type="entry name" value="KR_dom"/>
</dbReference>
<keyword evidence="2" id="KW-0560">Oxidoreductase</keyword>
<dbReference type="RefSeq" id="WP_083160218.1">
    <property type="nucleotide sequence ID" value="NZ_MVHF01000002.1"/>
</dbReference>
<evidence type="ECO:0000256" key="3">
    <source>
        <dbReference type="RuleBase" id="RU000363"/>
    </source>
</evidence>
<reference evidence="6 7" key="1">
    <citation type="submission" date="2017-02" db="EMBL/GenBank/DDBJ databases">
        <title>The new phylogeny of genus Mycobacterium.</title>
        <authorList>
            <person name="Tortoli E."/>
            <person name="Trovato A."/>
            <person name="Cirillo D.M."/>
        </authorList>
    </citation>
    <scope>NUCLEOTIDE SEQUENCE [LARGE SCALE GENOMIC DNA]</scope>
    <source>
        <strain evidence="6 7">RW6</strain>
    </source>
</reference>
<comment type="similarity">
    <text evidence="1 3">Belongs to the short-chain dehydrogenases/reductases (SDR) family.</text>
</comment>
<dbReference type="GO" id="GO:0016020">
    <property type="term" value="C:membrane"/>
    <property type="evidence" value="ECO:0007669"/>
    <property type="project" value="TreeGrafter"/>
</dbReference>
<evidence type="ECO:0000256" key="1">
    <source>
        <dbReference type="ARBA" id="ARBA00006484"/>
    </source>
</evidence>
<dbReference type="PRINTS" id="PR00080">
    <property type="entry name" value="SDRFAMILY"/>
</dbReference>
<dbReference type="SMART" id="SM00822">
    <property type="entry name" value="PKS_KR"/>
    <property type="match status" value="1"/>
</dbReference>
<dbReference type="Gene3D" id="3.40.50.720">
    <property type="entry name" value="NAD(P)-binding Rossmann-like Domain"/>
    <property type="match status" value="1"/>
</dbReference>
<dbReference type="PRINTS" id="PR00081">
    <property type="entry name" value="GDHRDH"/>
</dbReference>
<evidence type="ECO:0000313" key="6">
    <source>
        <dbReference type="EMBL" id="ORA39127.1"/>
    </source>
</evidence>
<comment type="caution">
    <text evidence="6">The sequence shown here is derived from an EMBL/GenBank/DDBJ whole genome shotgun (WGS) entry which is preliminary data.</text>
</comment>
<dbReference type="InterPro" id="IPR020904">
    <property type="entry name" value="Sc_DH/Rdtase_CS"/>
</dbReference>
<dbReference type="Proteomes" id="UP000192448">
    <property type="component" value="Unassembled WGS sequence"/>
</dbReference>
<keyword evidence="7" id="KW-1185">Reference proteome</keyword>
<name>A0A1X0B9X9_9MYCO</name>
<dbReference type="STRING" id="1927124.BST13_02255"/>
<gene>
    <name evidence="6" type="ORF">BST13_02255</name>
</gene>
<evidence type="ECO:0000256" key="4">
    <source>
        <dbReference type="SAM" id="MobiDB-lite"/>
    </source>
</evidence>
<dbReference type="PANTHER" id="PTHR44196:SF1">
    <property type="entry name" value="DEHYDROGENASE_REDUCTASE SDR FAMILY MEMBER 7B"/>
    <property type="match status" value="1"/>
</dbReference>
<organism evidence="6 7">
    <name type="scientific">Mycobacterium aquaticum</name>
    <dbReference type="NCBI Taxonomy" id="1927124"/>
    <lineage>
        <taxon>Bacteria</taxon>
        <taxon>Bacillati</taxon>
        <taxon>Actinomycetota</taxon>
        <taxon>Actinomycetes</taxon>
        <taxon>Mycobacteriales</taxon>
        <taxon>Mycobacteriaceae</taxon>
        <taxon>Mycobacterium</taxon>
    </lineage>
</organism>
<dbReference type="SUPFAM" id="SSF51735">
    <property type="entry name" value="NAD(P)-binding Rossmann-fold domains"/>
    <property type="match status" value="1"/>
</dbReference>
<dbReference type="InterPro" id="IPR002347">
    <property type="entry name" value="SDR_fam"/>
</dbReference>
<accession>A0A1X0B9X9</accession>
<proteinExistence type="inferred from homology"/>
<dbReference type="CDD" id="cd05233">
    <property type="entry name" value="SDR_c"/>
    <property type="match status" value="1"/>
</dbReference>
<dbReference type="EMBL" id="MVHF01000002">
    <property type="protein sequence ID" value="ORA39127.1"/>
    <property type="molecule type" value="Genomic_DNA"/>
</dbReference>